<dbReference type="EMBL" id="PZJH01000001">
    <property type="protein sequence ID" value="RAK46061.1"/>
    <property type="molecule type" value="Genomic_DNA"/>
</dbReference>
<dbReference type="RefSeq" id="WP_111714231.1">
    <property type="nucleotide sequence ID" value="NZ_CP073819.1"/>
</dbReference>
<dbReference type="InterPro" id="IPR008757">
    <property type="entry name" value="Peptidase_M6-like_domain"/>
</dbReference>
<reference evidence="4 5" key="1">
    <citation type="journal article" date="2018" name="Front. Microbiol.">
        <title>Description and Comparative Genomics of Macrococcus caseolyticus subsp. hominis subsp. nov., Macrococcus goetzii sp. nov., Macrococcus epidermidis sp. nov., and Macrococcus bohemicus sp. nov., Novel Macrococci From Human Clinical Material With Virulence Potential and Suspected Uptake of Foreign DNA by Natural Transformation.</title>
        <authorList>
            <person name="Maslanova I."/>
            <person name="Wertheimer Z."/>
            <person name="Sedlacek I."/>
            <person name="Svec P."/>
            <person name="Indrakova A."/>
            <person name="Kovarovic V."/>
            <person name="Schumann P."/>
            <person name="Sproer C."/>
            <person name="Kralova S."/>
            <person name="Sedo O."/>
            <person name="Kristofova L."/>
            <person name="Vrbovska V."/>
            <person name="Fuzik T."/>
            <person name="Petras P."/>
            <person name="Zdrahal Z."/>
            <person name="Ruzickova V."/>
            <person name="Doskar J."/>
            <person name="Pantucek R."/>
        </authorList>
    </citation>
    <scope>NUCLEOTIDE SEQUENCE [LARGE SCALE GENOMIC DNA]</scope>
    <source>
        <strain evidence="4 5">01/688</strain>
    </source>
</reference>
<dbReference type="SUPFAM" id="SSF55486">
    <property type="entry name" value="Metalloproteases ('zincins'), catalytic domain"/>
    <property type="match status" value="1"/>
</dbReference>
<dbReference type="AlphaFoldDB" id="A0A327ZUS8"/>
<dbReference type="InterPro" id="IPR024079">
    <property type="entry name" value="MetalloPept_cat_dom_sf"/>
</dbReference>
<dbReference type="Gene3D" id="3.40.390.10">
    <property type="entry name" value="Collagenase (Catalytic Domain)"/>
    <property type="match status" value="1"/>
</dbReference>
<gene>
    <name evidence="4" type="ORF">BHU61_01030</name>
</gene>
<feature type="domain" description="Immune inhibitor A-like metallopeptidase VEG" evidence="3">
    <location>
        <begin position="404"/>
        <end position="562"/>
    </location>
</feature>
<protein>
    <recommendedName>
        <fullName evidence="6">M6 family metalloprotease domain-containing protein</fullName>
    </recommendedName>
</protein>
<dbReference type="PANTHER" id="PTHR41775:SF1">
    <property type="entry name" value="PEPTIDASE M6-LIKE DOMAIN-CONTAINING PROTEIN"/>
    <property type="match status" value="1"/>
</dbReference>
<feature type="chain" id="PRO_5016335179" description="M6 family metalloprotease domain-containing protein" evidence="1">
    <location>
        <begin position="26"/>
        <end position="567"/>
    </location>
</feature>
<evidence type="ECO:0000313" key="4">
    <source>
        <dbReference type="EMBL" id="RAK46061.1"/>
    </source>
</evidence>
<dbReference type="InterPro" id="IPR048665">
    <property type="entry name" value="InhA-like_VEG"/>
</dbReference>
<keyword evidence="1" id="KW-0732">Signal</keyword>
<dbReference type="GO" id="GO:0006508">
    <property type="term" value="P:proteolysis"/>
    <property type="evidence" value="ECO:0007669"/>
    <property type="project" value="InterPro"/>
</dbReference>
<sequence length="567" mass="63850">MNKFIKTLSIAAISTVLLPTSMVYATNTQVPKTEEEIKFDNTDKIKVNEPVLKSSSTVANKVPAFKKRIYREQPMKENVLVVMMDFSNSPASTLTKADTENYRKVYDKSYYEQLFFGDSITGPDQKQYDSIKKYYQNVSGNSLELQGQVTGWYRAKHPLNYYGHNEDEKVTELIMEAATHAAQDKSIDMSKYDQYDYYDLDQDGNMKEPDGIIDKFVVVFSGIGESEGGGKFLQNSIWEHVSEVALSKNGNPKSIPGTYSKHSKFYKNRLGIAEYGILAEDSTVGTFSHEFGHMLGLIDEYDTAPNANSHAGEPVRFWSLMSYGADAGIIPGMEPVGLSPFAKSDLQQIYGGNWILGSEVNYKNISSKKRYYLLDQASIKGVNNDVVKVNLPPIRKKDKNGKVKNYNHYYLLEWRSHNGVDKGLSHIKDPFGINQYGKGLLIWYVNETYPDNANLSKHFGKSLVGVVDASPSNITTPDGLIPMSDTQVFDAPFNTKSYGQFNKAKNYFFKKKSTKPVTLFTDKRYSLSARERMQVPDSSRILPQLGIKIKVEDQNTDGTVAKISIFK</sequence>
<dbReference type="Proteomes" id="UP000249808">
    <property type="component" value="Unassembled WGS sequence"/>
</dbReference>
<evidence type="ECO:0000313" key="5">
    <source>
        <dbReference type="Proteomes" id="UP000249808"/>
    </source>
</evidence>
<dbReference type="Pfam" id="PF05547">
    <property type="entry name" value="Peptidase_M6"/>
    <property type="match status" value="1"/>
</dbReference>
<dbReference type="PANTHER" id="PTHR41775">
    <property type="entry name" value="SECRETED PROTEIN-RELATED"/>
    <property type="match status" value="1"/>
</dbReference>
<comment type="caution">
    <text evidence="4">The sequence shown here is derived from an EMBL/GenBank/DDBJ whole genome shotgun (WGS) entry which is preliminary data.</text>
</comment>
<evidence type="ECO:0000259" key="2">
    <source>
        <dbReference type="Pfam" id="PF05547"/>
    </source>
</evidence>
<feature type="signal peptide" evidence="1">
    <location>
        <begin position="1"/>
        <end position="25"/>
    </location>
</feature>
<dbReference type="Pfam" id="PF20774">
    <property type="entry name" value="InhA-like_VEG"/>
    <property type="match status" value="1"/>
</dbReference>
<evidence type="ECO:0008006" key="6">
    <source>
        <dbReference type="Google" id="ProtNLM"/>
    </source>
</evidence>
<keyword evidence="5" id="KW-1185">Reference proteome</keyword>
<evidence type="ECO:0000259" key="3">
    <source>
        <dbReference type="Pfam" id="PF20774"/>
    </source>
</evidence>
<dbReference type="NCBIfam" id="TIGR03296">
    <property type="entry name" value="M6dom_TIGR03296"/>
    <property type="match status" value="1"/>
</dbReference>
<organism evidence="4 5">
    <name type="scientific">Macrococcus epidermidis</name>
    <dbReference type="NCBI Taxonomy" id="1902580"/>
    <lineage>
        <taxon>Bacteria</taxon>
        <taxon>Bacillati</taxon>
        <taxon>Bacillota</taxon>
        <taxon>Bacilli</taxon>
        <taxon>Bacillales</taxon>
        <taxon>Staphylococcaceae</taxon>
        <taxon>Macrococcus</taxon>
    </lineage>
</organism>
<accession>A0A327ZUS8</accession>
<name>A0A327ZUS8_9STAP</name>
<dbReference type="GO" id="GO:0008237">
    <property type="term" value="F:metallopeptidase activity"/>
    <property type="evidence" value="ECO:0007669"/>
    <property type="project" value="InterPro"/>
</dbReference>
<evidence type="ECO:0000256" key="1">
    <source>
        <dbReference type="SAM" id="SignalP"/>
    </source>
</evidence>
<proteinExistence type="predicted"/>
<feature type="domain" description="Peptidase M6-like" evidence="2">
    <location>
        <begin position="72"/>
        <end position="355"/>
    </location>
</feature>